<evidence type="ECO:0000256" key="3">
    <source>
        <dbReference type="ARBA" id="ARBA00010617"/>
    </source>
</evidence>
<keyword evidence="5" id="KW-0812">Transmembrane</keyword>
<dbReference type="Pfam" id="PF00067">
    <property type="entry name" value="p450"/>
    <property type="match status" value="1"/>
</dbReference>
<keyword evidence="11" id="KW-0503">Monooxygenase</keyword>
<evidence type="ECO:0000256" key="1">
    <source>
        <dbReference type="ARBA" id="ARBA00001971"/>
    </source>
</evidence>
<sequence>MEMISVCVIIGSVLGVYLFVRKLNEIWYLFKLGKKVYKSLPPGDLGWPIIGSSLSFYKAFKAGGDPDSFIHHLLSRNGRVGMYRSHLYGRPAIIVTNQEICRRIYLDDEKFKPSYPKSVRILEVNGLFSRINHKTAYRIMASPINGYEILSIYVSFINQIMAKGLEEWSTMKEPIELLGEIGSLLFKVIVHIFLGTGIGAPTMAKLEALYKHLGPAILSIFPYDLPGLTFHRALKARKEIGKILESVIEEKRKALEKKEATEVQCQMEKLIVATDENGTKLYDNNAIIDLLLGLLHAGHHTPAYAAMWALVHISENSHVFQKAKDEQELIIKQRPSTQKGLTFKEIKQMKYLMKFINEILRRHTIAVASFREAKTDVYINDYTIPKGWTVPIWTRAIHMDPQIYSNPKEFDPSRWDNYTPKPGEFIPFGIGSRFCPGSELTKLDITILLHHFILNYKMERVNPRCDITHLPAPKLVDNCLCRIIKLP</sequence>
<dbReference type="PROSITE" id="PS00086">
    <property type="entry name" value="CYTOCHROME_P450"/>
    <property type="match status" value="1"/>
</dbReference>
<dbReference type="SUPFAM" id="SSF48264">
    <property type="entry name" value="Cytochrome P450"/>
    <property type="match status" value="1"/>
</dbReference>
<dbReference type="Gene3D" id="1.10.630.10">
    <property type="entry name" value="Cytochrome P450"/>
    <property type="match status" value="1"/>
</dbReference>
<keyword evidence="9 11" id="KW-0408">Iron</keyword>
<evidence type="ECO:0008006" key="14">
    <source>
        <dbReference type="Google" id="ProtNLM"/>
    </source>
</evidence>
<evidence type="ECO:0000256" key="8">
    <source>
        <dbReference type="ARBA" id="ARBA00023002"/>
    </source>
</evidence>
<evidence type="ECO:0000256" key="9">
    <source>
        <dbReference type="ARBA" id="ARBA00023004"/>
    </source>
</evidence>
<dbReference type="PRINTS" id="PR00463">
    <property type="entry name" value="EP450I"/>
</dbReference>
<gene>
    <name evidence="12" type="ORF">CITCOLO1_LOCUS1039</name>
</gene>
<evidence type="ECO:0000256" key="4">
    <source>
        <dbReference type="ARBA" id="ARBA00022617"/>
    </source>
</evidence>
<keyword evidence="6 11" id="KW-0479">Metal-binding</keyword>
<evidence type="ECO:0000256" key="11">
    <source>
        <dbReference type="RuleBase" id="RU000461"/>
    </source>
</evidence>
<dbReference type="InterPro" id="IPR002401">
    <property type="entry name" value="Cyt_P450_E_grp-I"/>
</dbReference>
<dbReference type="EMBL" id="OZ021735">
    <property type="protein sequence ID" value="CAK9309462.1"/>
    <property type="molecule type" value="Genomic_DNA"/>
</dbReference>
<keyword evidence="4 11" id="KW-0349">Heme</keyword>
<dbReference type="PANTHER" id="PTHR24286:SF199">
    <property type="entry name" value="CYTOCHROME P450 88D6"/>
    <property type="match status" value="1"/>
</dbReference>
<dbReference type="InterPro" id="IPR017972">
    <property type="entry name" value="Cyt_P450_CS"/>
</dbReference>
<evidence type="ECO:0000313" key="12">
    <source>
        <dbReference type="EMBL" id="CAK9309462.1"/>
    </source>
</evidence>
<dbReference type="Proteomes" id="UP001642487">
    <property type="component" value="Chromosome 1"/>
</dbReference>
<proteinExistence type="inferred from homology"/>
<dbReference type="PANTHER" id="PTHR24286">
    <property type="entry name" value="CYTOCHROME P450 26"/>
    <property type="match status" value="1"/>
</dbReference>
<evidence type="ECO:0000256" key="5">
    <source>
        <dbReference type="ARBA" id="ARBA00022692"/>
    </source>
</evidence>
<comment type="similarity">
    <text evidence="3 11">Belongs to the cytochrome P450 family.</text>
</comment>
<comment type="subcellular location">
    <subcellularLocation>
        <location evidence="2">Membrane</location>
        <topology evidence="2">Single-pass membrane protein</topology>
    </subcellularLocation>
</comment>
<evidence type="ECO:0000256" key="2">
    <source>
        <dbReference type="ARBA" id="ARBA00004167"/>
    </source>
</evidence>
<evidence type="ECO:0000313" key="13">
    <source>
        <dbReference type="Proteomes" id="UP001642487"/>
    </source>
</evidence>
<keyword evidence="8 11" id="KW-0560">Oxidoreductase</keyword>
<evidence type="ECO:0000256" key="10">
    <source>
        <dbReference type="ARBA" id="ARBA00023136"/>
    </source>
</evidence>
<name>A0ABP0XP16_9ROSI</name>
<evidence type="ECO:0000256" key="7">
    <source>
        <dbReference type="ARBA" id="ARBA00022989"/>
    </source>
</evidence>
<organism evidence="12 13">
    <name type="scientific">Citrullus colocynthis</name>
    <name type="common">colocynth</name>
    <dbReference type="NCBI Taxonomy" id="252529"/>
    <lineage>
        <taxon>Eukaryota</taxon>
        <taxon>Viridiplantae</taxon>
        <taxon>Streptophyta</taxon>
        <taxon>Embryophyta</taxon>
        <taxon>Tracheophyta</taxon>
        <taxon>Spermatophyta</taxon>
        <taxon>Magnoliopsida</taxon>
        <taxon>eudicotyledons</taxon>
        <taxon>Gunneridae</taxon>
        <taxon>Pentapetalae</taxon>
        <taxon>rosids</taxon>
        <taxon>fabids</taxon>
        <taxon>Cucurbitales</taxon>
        <taxon>Cucurbitaceae</taxon>
        <taxon>Benincaseae</taxon>
        <taxon>Citrullus</taxon>
    </lineage>
</organism>
<dbReference type="InterPro" id="IPR036396">
    <property type="entry name" value="Cyt_P450_sf"/>
</dbReference>
<protein>
    <recommendedName>
        <fullName evidence="14">Beta-amyrin 11-oxidase-like</fullName>
    </recommendedName>
</protein>
<reference evidence="12 13" key="1">
    <citation type="submission" date="2024-03" db="EMBL/GenBank/DDBJ databases">
        <authorList>
            <person name="Gkanogiannis A."/>
            <person name="Becerra Lopez-Lavalle L."/>
        </authorList>
    </citation>
    <scope>NUCLEOTIDE SEQUENCE [LARGE SCALE GENOMIC DNA]</scope>
</reference>
<dbReference type="InterPro" id="IPR001128">
    <property type="entry name" value="Cyt_P450"/>
</dbReference>
<keyword evidence="10" id="KW-0472">Membrane</keyword>
<keyword evidence="13" id="KW-1185">Reference proteome</keyword>
<comment type="cofactor">
    <cofactor evidence="1">
        <name>heme</name>
        <dbReference type="ChEBI" id="CHEBI:30413"/>
    </cofactor>
</comment>
<keyword evidence="7" id="KW-1133">Transmembrane helix</keyword>
<evidence type="ECO:0000256" key="6">
    <source>
        <dbReference type="ARBA" id="ARBA00022723"/>
    </source>
</evidence>
<accession>A0ABP0XP16</accession>
<dbReference type="PRINTS" id="PR00385">
    <property type="entry name" value="P450"/>
</dbReference>